<gene>
    <name evidence="3" type="ORF">CANVERA_P4094</name>
</gene>
<protein>
    <recommendedName>
        <fullName evidence="5">Survival protein SurE-like phosphatase/nucleotidase domain-containing protein</fullName>
    </recommendedName>
</protein>
<dbReference type="SUPFAM" id="SSF64167">
    <property type="entry name" value="SurE-like"/>
    <property type="match status" value="1"/>
</dbReference>
<reference evidence="3" key="1">
    <citation type="submission" date="2022-12" db="EMBL/GenBank/DDBJ databases">
        <authorList>
            <person name="Brejova B."/>
        </authorList>
    </citation>
    <scope>NUCLEOTIDE SEQUENCE</scope>
</reference>
<keyword evidence="2" id="KW-0812">Transmembrane</keyword>
<evidence type="ECO:0000313" key="3">
    <source>
        <dbReference type="EMBL" id="CAI5759583.1"/>
    </source>
</evidence>
<organism evidence="3 4">
    <name type="scientific">Candida verbasci</name>
    <dbReference type="NCBI Taxonomy" id="1227364"/>
    <lineage>
        <taxon>Eukaryota</taxon>
        <taxon>Fungi</taxon>
        <taxon>Dikarya</taxon>
        <taxon>Ascomycota</taxon>
        <taxon>Saccharomycotina</taxon>
        <taxon>Pichiomycetes</taxon>
        <taxon>Debaryomycetaceae</taxon>
        <taxon>Candida/Lodderomyces clade</taxon>
        <taxon>Candida</taxon>
    </lineage>
</organism>
<feature type="region of interest" description="Disordered" evidence="1">
    <location>
        <begin position="296"/>
        <end position="315"/>
    </location>
</feature>
<dbReference type="EMBL" id="CANTUO010000004">
    <property type="protein sequence ID" value="CAI5759583.1"/>
    <property type="molecule type" value="Genomic_DNA"/>
</dbReference>
<dbReference type="Gene3D" id="3.40.1210.10">
    <property type="entry name" value="Survival protein SurE-like phosphatase/nucleotidase"/>
    <property type="match status" value="1"/>
</dbReference>
<evidence type="ECO:0000256" key="2">
    <source>
        <dbReference type="SAM" id="Phobius"/>
    </source>
</evidence>
<accession>A0A9W4TY49</accession>
<dbReference type="OrthoDB" id="4018688at2759"/>
<name>A0A9W4TY49_9ASCO</name>
<keyword evidence="2" id="KW-1133">Transmembrane helix</keyword>
<proteinExistence type="predicted"/>
<comment type="caution">
    <text evidence="3">The sequence shown here is derived from an EMBL/GenBank/DDBJ whole genome shotgun (WGS) entry which is preliminary data.</text>
</comment>
<feature type="transmembrane region" description="Helical" evidence="2">
    <location>
        <begin position="6"/>
        <end position="27"/>
    </location>
</feature>
<evidence type="ECO:0000313" key="4">
    <source>
        <dbReference type="Proteomes" id="UP001152885"/>
    </source>
</evidence>
<sequence length="371" mass="43684">MRIIVIVYFILSIYSLNILLTTTDSWVSKDIRFLYSYLKENNHNVLLMAPLYENNQDDLPNFQKKIVRDGGEFAHLLPVHQTYFKKLRNLSNKGAKNVIKLFDSDFDPVLNTQYGQDSLDEHCWYINSSPMNALRISLDILIPTYYPDFKPDLVLVGPNQGLNSSSKIDFDNFEKYSLVSISLQDKYDLYYQNEKYFNIGWFNSVQLMKHNTFTKNIKFINKKILNLINSLDVNNGQIKLDIKFPSLNHDDSHCITSAYSDLSYKQIDNRDKRDRIADFEISQFELLPSGEIKKIKQQEEEDNEEDNESSREYASFKFNNDRYKQEIMRLPKRTTKKLNNNRNVYDYILSNCNIVLENLANDGKLNYEEIH</sequence>
<dbReference type="InterPro" id="IPR036523">
    <property type="entry name" value="SurE-like_sf"/>
</dbReference>
<keyword evidence="2" id="KW-0472">Membrane</keyword>
<dbReference type="GO" id="GO:0016787">
    <property type="term" value="F:hydrolase activity"/>
    <property type="evidence" value="ECO:0007669"/>
    <property type="project" value="InterPro"/>
</dbReference>
<keyword evidence="4" id="KW-1185">Reference proteome</keyword>
<dbReference type="AlphaFoldDB" id="A0A9W4TY49"/>
<evidence type="ECO:0000256" key="1">
    <source>
        <dbReference type="SAM" id="MobiDB-lite"/>
    </source>
</evidence>
<evidence type="ECO:0008006" key="5">
    <source>
        <dbReference type="Google" id="ProtNLM"/>
    </source>
</evidence>
<dbReference type="Proteomes" id="UP001152885">
    <property type="component" value="Unassembled WGS sequence"/>
</dbReference>